<keyword evidence="3" id="KW-1185">Reference proteome</keyword>
<accession>A0AAE1GQE9</accession>
<reference evidence="2" key="1">
    <citation type="submission" date="2023-10" db="EMBL/GenBank/DDBJ databases">
        <title>Genome assemblies of two species of porcelain crab, Petrolisthes cinctipes and Petrolisthes manimaculis (Anomura: Porcellanidae).</title>
        <authorList>
            <person name="Angst P."/>
        </authorList>
    </citation>
    <scope>NUCLEOTIDE SEQUENCE</scope>
    <source>
        <strain evidence="2">PB745_01</strain>
        <tissue evidence="2">Gill</tissue>
    </source>
</reference>
<gene>
    <name evidence="2" type="ORF">Pcinc_000101</name>
</gene>
<evidence type="ECO:0000313" key="3">
    <source>
        <dbReference type="Proteomes" id="UP001286313"/>
    </source>
</evidence>
<evidence type="ECO:0000256" key="1">
    <source>
        <dbReference type="SAM" id="MobiDB-lite"/>
    </source>
</evidence>
<dbReference type="AlphaFoldDB" id="A0AAE1GQE9"/>
<dbReference type="EMBL" id="JAWQEG010000008">
    <property type="protein sequence ID" value="KAK3896179.1"/>
    <property type="molecule type" value="Genomic_DNA"/>
</dbReference>
<feature type="region of interest" description="Disordered" evidence="1">
    <location>
        <begin position="1"/>
        <end position="25"/>
    </location>
</feature>
<proteinExistence type="predicted"/>
<protein>
    <submittedName>
        <fullName evidence="2">Uncharacterized protein</fullName>
    </submittedName>
</protein>
<evidence type="ECO:0000313" key="2">
    <source>
        <dbReference type="EMBL" id="KAK3896179.1"/>
    </source>
</evidence>
<dbReference type="Proteomes" id="UP001286313">
    <property type="component" value="Unassembled WGS sequence"/>
</dbReference>
<sequence>MAREPSLEQSASPSPAHSREGRHTCSGQRRVLLPHCVLRECPPVSVSPAFSGFMDESVSVPELWNCLQQRVDATLVKFSIQQPGTMSSPRAARVQVLWLRFMILRTVQVDSSPNFSQATHCLPTDIPADTVPFSLP</sequence>
<name>A0AAE1GQE9_PETCI</name>
<organism evidence="2 3">
    <name type="scientific">Petrolisthes cinctipes</name>
    <name type="common">Flat porcelain crab</name>
    <dbReference type="NCBI Taxonomy" id="88211"/>
    <lineage>
        <taxon>Eukaryota</taxon>
        <taxon>Metazoa</taxon>
        <taxon>Ecdysozoa</taxon>
        <taxon>Arthropoda</taxon>
        <taxon>Crustacea</taxon>
        <taxon>Multicrustacea</taxon>
        <taxon>Malacostraca</taxon>
        <taxon>Eumalacostraca</taxon>
        <taxon>Eucarida</taxon>
        <taxon>Decapoda</taxon>
        <taxon>Pleocyemata</taxon>
        <taxon>Anomura</taxon>
        <taxon>Galatheoidea</taxon>
        <taxon>Porcellanidae</taxon>
        <taxon>Petrolisthes</taxon>
    </lineage>
</organism>
<comment type="caution">
    <text evidence="2">The sequence shown here is derived from an EMBL/GenBank/DDBJ whole genome shotgun (WGS) entry which is preliminary data.</text>
</comment>